<protein>
    <recommendedName>
        <fullName evidence="3 10">Cell division protein FtsX</fullName>
    </recommendedName>
</protein>
<sequence>MRISTLKHFISDAFKSLNRNKTISIASAATVLTTLLVFGAFMLTALNVNMGLNTVQSKVEVKVFLNDNIDATQQQNIENVLKNIEGVTGVTYVSKNEALAQFKKQIEGNEKILAGYTDENNPLPASFTVKLSDPNVADAVVKAMSVTEDNTNAESLATGETQYLAGVESVGNDQNLINTIDSVSRTVRWVGIALFIVLIGISLFLIMNTIKITVFSRRREIGIMKFVGATDWFIRWPFIIEGMVIGLVGGVFATIILYFAYKAVYELLVQNIYLMTFLSPSYVLTTMSWEFIVSGMLIGIFGSIIALRKFLHV</sequence>
<dbReference type="NCBIfam" id="NF038347">
    <property type="entry name" value="FtsX_Gpos"/>
    <property type="match status" value="1"/>
</dbReference>
<organism evidence="14 15">
    <name type="scientific">Sarcina ventriculi</name>
    <name type="common">Clostridium ventriculi</name>
    <dbReference type="NCBI Taxonomy" id="1267"/>
    <lineage>
        <taxon>Bacteria</taxon>
        <taxon>Bacillati</taxon>
        <taxon>Bacillota</taxon>
        <taxon>Clostridia</taxon>
        <taxon>Eubacteriales</taxon>
        <taxon>Clostridiaceae</taxon>
        <taxon>Sarcina</taxon>
    </lineage>
</organism>
<dbReference type="InterPro" id="IPR040690">
    <property type="entry name" value="FtsX_ECD"/>
</dbReference>
<comment type="subcellular location">
    <subcellularLocation>
        <location evidence="1">Cell membrane</location>
        <topology evidence="1">Multi-pass membrane protein</topology>
    </subcellularLocation>
</comment>
<comment type="caution">
    <text evidence="14">The sequence shown here is derived from an EMBL/GenBank/DDBJ whole genome shotgun (WGS) entry which is preliminary data.</text>
</comment>
<feature type="domain" description="ABC3 transporter permease C-terminal" evidence="12">
    <location>
        <begin position="193"/>
        <end position="308"/>
    </location>
</feature>
<comment type="function">
    <text evidence="10">Part of the ABC transporter FtsEX involved in asymmetric cellular division facilitating the initiation of sporulation.</text>
</comment>
<reference evidence="14 15" key="1">
    <citation type="submission" date="2015-09" db="EMBL/GenBank/DDBJ databases">
        <authorList>
            <consortium name="Pathogen Informatics"/>
        </authorList>
    </citation>
    <scope>NUCLEOTIDE SEQUENCE [LARGE SCALE GENOMIC DNA]</scope>
    <source>
        <strain evidence="14 15">2789STDY5834858</strain>
    </source>
</reference>
<dbReference type="EMBL" id="CYZR01000006">
    <property type="protein sequence ID" value="CUO11260.1"/>
    <property type="molecule type" value="Genomic_DNA"/>
</dbReference>
<dbReference type="PANTHER" id="PTHR47755:SF1">
    <property type="entry name" value="CELL DIVISION PROTEIN FTSX"/>
    <property type="match status" value="1"/>
</dbReference>
<evidence type="ECO:0000256" key="1">
    <source>
        <dbReference type="ARBA" id="ARBA00004651"/>
    </source>
</evidence>
<dbReference type="InterPro" id="IPR004513">
    <property type="entry name" value="FtsX"/>
</dbReference>
<keyword evidence="4 10" id="KW-1003">Cell membrane</keyword>
<evidence type="ECO:0000256" key="8">
    <source>
        <dbReference type="ARBA" id="ARBA00023136"/>
    </source>
</evidence>
<dbReference type="PANTHER" id="PTHR47755">
    <property type="entry name" value="CELL DIVISION PROTEIN FTSX"/>
    <property type="match status" value="1"/>
</dbReference>
<dbReference type="RefSeq" id="WP_055259905.1">
    <property type="nucleotide sequence ID" value="NZ_CABIXL010000006.1"/>
</dbReference>
<evidence type="ECO:0000313" key="15">
    <source>
        <dbReference type="Proteomes" id="UP000095488"/>
    </source>
</evidence>
<evidence type="ECO:0000256" key="2">
    <source>
        <dbReference type="ARBA" id="ARBA00007379"/>
    </source>
</evidence>
<evidence type="ECO:0000313" key="14">
    <source>
        <dbReference type="EMBL" id="CUO11260.1"/>
    </source>
</evidence>
<feature type="transmembrane region" description="Helical" evidence="11">
    <location>
        <begin position="21"/>
        <end position="43"/>
    </location>
</feature>
<evidence type="ECO:0000256" key="9">
    <source>
        <dbReference type="ARBA" id="ARBA00023306"/>
    </source>
</evidence>
<evidence type="ECO:0000256" key="10">
    <source>
        <dbReference type="PIRNR" id="PIRNR003097"/>
    </source>
</evidence>
<evidence type="ECO:0000259" key="12">
    <source>
        <dbReference type="Pfam" id="PF02687"/>
    </source>
</evidence>
<gene>
    <name evidence="14" type="primary">ftsX</name>
    <name evidence="14" type="ORF">ERS852473_01941</name>
</gene>
<name>A0ABM9URR1_SARVE</name>
<dbReference type="InterPro" id="IPR058204">
    <property type="entry name" value="FtsX_firmicutes-type"/>
</dbReference>
<keyword evidence="8 10" id="KW-0472">Membrane</keyword>
<dbReference type="GO" id="GO:0051301">
    <property type="term" value="P:cell division"/>
    <property type="evidence" value="ECO:0007669"/>
    <property type="project" value="UniProtKB-KW"/>
</dbReference>
<feature type="domain" description="FtsX extracellular" evidence="13">
    <location>
        <begin position="59"/>
        <end position="145"/>
    </location>
</feature>
<comment type="similarity">
    <text evidence="2 10">Belongs to the ABC-4 integral membrane protein family. FtsX subfamily.</text>
</comment>
<keyword evidence="9 10" id="KW-0131">Cell cycle</keyword>
<proteinExistence type="inferred from homology"/>
<feature type="transmembrane region" description="Helical" evidence="11">
    <location>
        <begin position="281"/>
        <end position="307"/>
    </location>
</feature>
<evidence type="ECO:0000256" key="5">
    <source>
        <dbReference type="ARBA" id="ARBA00022618"/>
    </source>
</evidence>
<keyword evidence="7 11" id="KW-1133">Transmembrane helix</keyword>
<keyword evidence="6 11" id="KW-0812">Transmembrane</keyword>
<accession>A0ABM9URR1</accession>
<evidence type="ECO:0000256" key="6">
    <source>
        <dbReference type="ARBA" id="ARBA00022692"/>
    </source>
</evidence>
<dbReference type="PIRSF" id="PIRSF003097">
    <property type="entry name" value="FtsX"/>
    <property type="match status" value="1"/>
</dbReference>
<evidence type="ECO:0000259" key="13">
    <source>
        <dbReference type="Pfam" id="PF18075"/>
    </source>
</evidence>
<feature type="transmembrane region" description="Helical" evidence="11">
    <location>
        <begin position="189"/>
        <end position="215"/>
    </location>
</feature>
<evidence type="ECO:0000256" key="11">
    <source>
        <dbReference type="SAM" id="Phobius"/>
    </source>
</evidence>
<dbReference type="Pfam" id="PF18075">
    <property type="entry name" value="FtsX_ECD"/>
    <property type="match status" value="1"/>
</dbReference>
<dbReference type="InterPro" id="IPR003838">
    <property type="entry name" value="ABC3_permease_C"/>
</dbReference>
<keyword evidence="5 10" id="KW-0132">Cell division</keyword>
<dbReference type="Proteomes" id="UP000095488">
    <property type="component" value="Unassembled WGS sequence"/>
</dbReference>
<dbReference type="Pfam" id="PF02687">
    <property type="entry name" value="FtsX"/>
    <property type="match status" value="1"/>
</dbReference>
<evidence type="ECO:0000256" key="7">
    <source>
        <dbReference type="ARBA" id="ARBA00022989"/>
    </source>
</evidence>
<dbReference type="Gene3D" id="3.30.70.3040">
    <property type="match status" value="1"/>
</dbReference>
<feature type="transmembrane region" description="Helical" evidence="11">
    <location>
        <begin position="236"/>
        <end position="261"/>
    </location>
</feature>
<keyword evidence="15" id="KW-1185">Reference proteome</keyword>
<evidence type="ECO:0000256" key="4">
    <source>
        <dbReference type="ARBA" id="ARBA00022475"/>
    </source>
</evidence>
<evidence type="ECO:0000256" key="3">
    <source>
        <dbReference type="ARBA" id="ARBA00021907"/>
    </source>
</evidence>